<dbReference type="STRING" id="1261131.lam_170"/>
<evidence type="ECO:0000256" key="4">
    <source>
        <dbReference type="ARBA" id="ARBA00023136"/>
    </source>
</evidence>
<keyword evidence="3 5" id="KW-1133">Transmembrane helix</keyword>
<dbReference type="KEGG" id="lar:lam_170"/>
<comment type="subcellular location">
    <subcellularLocation>
        <location evidence="1">Membrane</location>
        <topology evidence="1">Multi-pass membrane protein</topology>
    </subcellularLocation>
</comment>
<dbReference type="PATRIC" id="fig|1261131.3.peg.159"/>
<feature type="transmembrane region" description="Helical" evidence="5">
    <location>
        <begin position="98"/>
        <end position="121"/>
    </location>
</feature>
<dbReference type="EMBL" id="CP006604">
    <property type="protein sequence ID" value="AHA27544.1"/>
    <property type="molecule type" value="Genomic_DNA"/>
</dbReference>
<dbReference type="Pfam" id="PF04138">
    <property type="entry name" value="GtrA_DPMS_TM"/>
    <property type="match status" value="1"/>
</dbReference>
<accession>U6B3A9</accession>
<sequence length="129" mass="14911">MKRLICFIINILIGFFIDMCLFLILIGLGVDQLFARAISIGISFLLIVKPNRFSVFLKLRKKSFVDTLRYAIAGFFSSILNYTIYLKLLIFLPDIQPLLGMILSSIPSMLFVILLYTRFLFKKHSYMGK</sequence>
<gene>
    <name evidence="7" type="ORF">lam_170</name>
</gene>
<feature type="transmembrane region" description="Helical" evidence="5">
    <location>
        <begin position="33"/>
        <end position="49"/>
    </location>
</feature>
<keyword evidence="4 5" id="KW-0472">Membrane</keyword>
<reference evidence="7 8" key="1">
    <citation type="journal article" date="2014" name="Mol. Plant Microbe Interact.">
        <title>The complete genome sequence of Candidatus Liberibacter americanus, associated with citrus Huanglongbing.</title>
        <authorList>
            <person name="Wulff N.A."/>
            <person name="Zhang S."/>
            <person name="Setubal J.C."/>
            <person name="Almeida N.F."/>
            <person name="Martins E.C."/>
            <person name="Harakava R."/>
            <person name="Kumar D."/>
            <person name="Rangel L.T."/>
            <person name="Foissac X."/>
            <person name="Bove J."/>
            <person name="Gabriel D.W."/>
        </authorList>
    </citation>
    <scope>NUCLEOTIDE SEQUENCE [LARGE SCALE GENOMIC DNA]</scope>
    <source>
        <strain evidence="7 8">Sao Paulo</strain>
    </source>
</reference>
<keyword evidence="8" id="KW-1185">Reference proteome</keyword>
<protein>
    <recommendedName>
        <fullName evidence="6">GtrA/DPMS transmembrane domain-containing protein</fullName>
    </recommendedName>
</protein>
<evidence type="ECO:0000313" key="7">
    <source>
        <dbReference type="EMBL" id="AHA27544.1"/>
    </source>
</evidence>
<evidence type="ECO:0000256" key="1">
    <source>
        <dbReference type="ARBA" id="ARBA00004141"/>
    </source>
</evidence>
<evidence type="ECO:0000256" key="2">
    <source>
        <dbReference type="ARBA" id="ARBA00022692"/>
    </source>
</evidence>
<dbReference type="RefSeq" id="WP_007556750.1">
    <property type="nucleotide sequence ID" value="NC_022793.1"/>
</dbReference>
<feature type="domain" description="GtrA/DPMS transmembrane" evidence="6">
    <location>
        <begin position="12"/>
        <end position="115"/>
    </location>
</feature>
<organism evidence="7 8">
    <name type="scientific">Candidatus Liberibacter americanus str. Sao Paulo</name>
    <dbReference type="NCBI Taxonomy" id="1261131"/>
    <lineage>
        <taxon>Bacteria</taxon>
        <taxon>Pseudomonadati</taxon>
        <taxon>Pseudomonadota</taxon>
        <taxon>Alphaproteobacteria</taxon>
        <taxon>Hyphomicrobiales</taxon>
        <taxon>Rhizobiaceae</taxon>
        <taxon>Liberibacter</taxon>
    </lineage>
</organism>
<dbReference type="GO" id="GO:0000271">
    <property type="term" value="P:polysaccharide biosynthetic process"/>
    <property type="evidence" value="ECO:0007669"/>
    <property type="project" value="InterPro"/>
</dbReference>
<dbReference type="AlphaFoldDB" id="U6B3A9"/>
<name>U6B3A9_9HYPH</name>
<feature type="transmembrane region" description="Helical" evidence="5">
    <location>
        <begin position="70"/>
        <end position="92"/>
    </location>
</feature>
<keyword evidence="2 5" id="KW-0812">Transmembrane</keyword>
<proteinExistence type="predicted"/>
<evidence type="ECO:0000256" key="5">
    <source>
        <dbReference type="SAM" id="Phobius"/>
    </source>
</evidence>
<evidence type="ECO:0000259" key="6">
    <source>
        <dbReference type="Pfam" id="PF04138"/>
    </source>
</evidence>
<dbReference type="GO" id="GO:0016020">
    <property type="term" value="C:membrane"/>
    <property type="evidence" value="ECO:0007669"/>
    <property type="project" value="UniProtKB-SubCell"/>
</dbReference>
<evidence type="ECO:0000313" key="8">
    <source>
        <dbReference type="Proteomes" id="UP000017862"/>
    </source>
</evidence>
<feature type="transmembrane region" description="Helical" evidence="5">
    <location>
        <begin position="7"/>
        <end position="27"/>
    </location>
</feature>
<dbReference type="Proteomes" id="UP000017862">
    <property type="component" value="Chromosome"/>
</dbReference>
<dbReference type="InterPro" id="IPR007267">
    <property type="entry name" value="GtrA_DPMS_TM"/>
</dbReference>
<dbReference type="HOGENOM" id="CLU_083873_7_1_5"/>
<evidence type="ECO:0000256" key="3">
    <source>
        <dbReference type="ARBA" id="ARBA00022989"/>
    </source>
</evidence>